<accession>A0A1A8TVB9</accession>
<sequence>MPRARSQQVSLQDTPYCHCTFLCREYAVFVGRFYVEKIRFLVQALSTAVAGLKSVCYS</sequence>
<keyword evidence="2" id="KW-1185">Reference proteome</keyword>
<organism evidence="1 2">
    <name type="scientific">Marinomonas spartinae</name>
    <dbReference type="NCBI Taxonomy" id="1792290"/>
    <lineage>
        <taxon>Bacteria</taxon>
        <taxon>Pseudomonadati</taxon>
        <taxon>Pseudomonadota</taxon>
        <taxon>Gammaproteobacteria</taxon>
        <taxon>Oceanospirillales</taxon>
        <taxon>Oceanospirillaceae</taxon>
        <taxon>Marinomonas</taxon>
    </lineage>
</organism>
<evidence type="ECO:0000313" key="2">
    <source>
        <dbReference type="Proteomes" id="UP000092544"/>
    </source>
</evidence>
<dbReference type="Proteomes" id="UP000092544">
    <property type="component" value="Unassembled WGS sequence"/>
</dbReference>
<dbReference type="STRING" id="1792290.MSP8886_04355"/>
<name>A0A1A8TVB9_9GAMM</name>
<gene>
    <name evidence="1" type="ORF">MSP8886_04355</name>
</gene>
<dbReference type="AlphaFoldDB" id="A0A1A8TVB9"/>
<dbReference type="EMBL" id="FLOB01000024">
    <property type="protein sequence ID" value="SBS38006.1"/>
    <property type="molecule type" value="Genomic_DNA"/>
</dbReference>
<protein>
    <submittedName>
        <fullName evidence="1">Uncharacterized protein</fullName>
    </submittedName>
</protein>
<reference evidence="1 2" key="1">
    <citation type="submission" date="2016-06" db="EMBL/GenBank/DDBJ databases">
        <authorList>
            <person name="Kjaerup R.B."/>
            <person name="Dalgaard T.S."/>
            <person name="Juul-Madsen H.R."/>
        </authorList>
    </citation>
    <scope>NUCLEOTIDE SEQUENCE [LARGE SCALE GENOMIC DNA]</scope>
    <source>
        <strain evidence="1 2">CECT 8886</strain>
    </source>
</reference>
<evidence type="ECO:0000313" key="1">
    <source>
        <dbReference type="EMBL" id="SBS38006.1"/>
    </source>
</evidence>
<proteinExistence type="predicted"/>